<dbReference type="PANTHER" id="PTHR24015">
    <property type="entry name" value="OS07G0578800 PROTEIN-RELATED"/>
    <property type="match status" value="1"/>
</dbReference>
<evidence type="ECO:0008006" key="4">
    <source>
        <dbReference type="Google" id="ProtNLM"/>
    </source>
</evidence>
<dbReference type="InterPro" id="IPR011990">
    <property type="entry name" value="TPR-like_helical_dom_sf"/>
</dbReference>
<dbReference type="NCBIfam" id="TIGR00756">
    <property type="entry name" value="PPR"/>
    <property type="match status" value="1"/>
</dbReference>
<dbReference type="Pfam" id="PF01535">
    <property type="entry name" value="PPR"/>
    <property type="match status" value="2"/>
</dbReference>
<keyword evidence="1" id="KW-0677">Repeat</keyword>
<organism evidence="2 3">
    <name type="scientific">Fraxinus pennsylvanica</name>
    <dbReference type="NCBI Taxonomy" id="56036"/>
    <lineage>
        <taxon>Eukaryota</taxon>
        <taxon>Viridiplantae</taxon>
        <taxon>Streptophyta</taxon>
        <taxon>Embryophyta</taxon>
        <taxon>Tracheophyta</taxon>
        <taxon>Spermatophyta</taxon>
        <taxon>Magnoliopsida</taxon>
        <taxon>eudicotyledons</taxon>
        <taxon>Gunneridae</taxon>
        <taxon>Pentapetalae</taxon>
        <taxon>asterids</taxon>
        <taxon>lamiids</taxon>
        <taxon>Lamiales</taxon>
        <taxon>Oleaceae</taxon>
        <taxon>Oleeae</taxon>
        <taxon>Fraxinus</taxon>
    </lineage>
</organism>
<dbReference type="InterPro" id="IPR046960">
    <property type="entry name" value="PPR_At4g14850-like_plant"/>
</dbReference>
<dbReference type="EMBL" id="OU503051">
    <property type="protein sequence ID" value="CAI9778258.1"/>
    <property type="molecule type" value="Genomic_DNA"/>
</dbReference>
<gene>
    <name evidence="2" type="ORF">FPE_LOCUS25688</name>
</gene>
<dbReference type="InterPro" id="IPR002885">
    <property type="entry name" value="PPR_rpt"/>
</dbReference>
<proteinExistence type="predicted"/>
<reference evidence="2" key="1">
    <citation type="submission" date="2023-05" db="EMBL/GenBank/DDBJ databases">
        <authorList>
            <person name="Huff M."/>
        </authorList>
    </citation>
    <scope>NUCLEOTIDE SEQUENCE</scope>
</reference>
<accession>A0AAD2E6S5</accession>
<protein>
    <recommendedName>
        <fullName evidence="4">Pentatricopeptide repeat-containing protein</fullName>
    </recommendedName>
</protein>
<dbReference type="GO" id="GO:0003723">
    <property type="term" value="F:RNA binding"/>
    <property type="evidence" value="ECO:0007669"/>
    <property type="project" value="InterPro"/>
</dbReference>
<evidence type="ECO:0000313" key="2">
    <source>
        <dbReference type="EMBL" id="CAI9778258.1"/>
    </source>
</evidence>
<keyword evidence="3" id="KW-1185">Reference proteome</keyword>
<evidence type="ECO:0000313" key="3">
    <source>
        <dbReference type="Proteomes" id="UP000834106"/>
    </source>
</evidence>
<dbReference type="Gene3D" id="1.25.40.10">
    <property type="entry name" value="Tetratricopeptide repeat domain"/>
    <property type="match status" value="2"/>
</dbReference>
<dbReference type="Pfam" id="PF13041">
    <property type="entry name" value="PPR_2"/>
    <property type="match status" value="2"/>
</dbReference>
<dbReference type="PANTHER" id="PTHR24015:SF548">
    <property type="entry name" value="OS08G0340900 PROTEIN"/>
    <property type="match status" value="1"/>
</dbReference>
<dbReference type="AlphaFoldDB" id="A0AAD2E6S5"/>
<evidence type="ECO:0000256" key="1">
    <source>
        <dbReference type="ARBA" id="ARBA00022737"/>
    </source>
</evidence>
<name>A0AAD2E6S5_9LAMI</name>
<sequence length="396" mass="45118">MEAPISLNLKNLQFSRKQRATHDWDSIIKHQAKLRNDNAILTTYTHMESLSILPNTVTLPLILKACGNLYAIETGKKIHNDVMNTGYCFEALDLFVQMLMNGMRCDLVTILSAIQAIAEYRCVKLGMQVHQLAIKCDFNRDLYIINALINMYSQIGCMEFAHVLFRSVSTGDVALWNSMVSAYTERGAIDEAVALLRAMKLKGTRPDERTVVIVLSLCVDLANGLRNGRSLHAHVVKCGMENNACIRNALLNLFGELNCVEDALKIFDETKNPDVLSWNTLILTLARNELRGKAWDLFMQMSELHFMPNSHTIVSILAACTDESFLKLGRFIHGYVIKHGIKIDPPLHTALTEMYMNCIDKETAETWDVIQCWLRWKVQNSTSNKRDFDARRWFIR</sequence>
<dbReference type="Proteomes" id="UP000834106">
    <property type="component" value="Chromosome 16"/>
</dbReference>
<dbReference type="GO" id="GO:0009451">
    <property type="term" value="P:RNA modification"/>
    <property type="evidence" value="ECO:0007669"/>
    <property type="project" value="InterPro"/>
</dbReference>